<dbReference type="Gene3D" id="3.40.309.10">
    <property type="entry name" value="Aldehyde Dehydrogenase, Chain A, domain 2"/>
    <property type="match status" value="1"/>
</dbReference>
<keyword evidence="4" id="KW-1185">Reference proteome</keyword>
<comment type="similarity">
    <text evidence="1">Belongs to the aldehyde dehydrogenase family.</text>
</comment>
<proteinExistence type="inferred from homology"/>
<dbReference type="InterPro" id="IPR015590">
    <property type="entry name" value="Aldehyde_DH_dom"/>
</dbReference>
<dbReference type="InterPro" id="IPR016161">
    <property type="entry name" value="Ald_DH/histidinol_DH"/>
</dbReference>
<dbReference type="SUPFAM" id="SSF53720">
    <property type="entry name" value="ALDH-like"/>
    <property type="match status" value="1"/>
</dbReference>
<dbReference type="STRING" id="1783515.A4E84_39040"/>
<dbReference type="GO" id="GO:0016620">
    <property type="term" value="F:oxidoreductase activity, acting on the aldehyde or oxo group of donors, NAD or NADP as acceptor"/>
    <property type="evidence" value="ECO:0007669"/>
    <property type="project" value="InterPro"/>
</dbReference>
<dbReference type="AlphaFoldDB" id="A0A143CD84"/>
<evidence type="ECO:0000313" key="3">
    <source>
        <dbReference type="EMBL" id="AMW14935.1"/>
    </source>
</evidence>
<dbReference type="PANTHER" id="PTHR42804:SF1">
    <property type="entry name" value="ALDEHYDE DEHYDROGENASE-RELATED"/>
    <property type="match status" value="1"/>
</dbReference>
<dbReference type="Pfam" id="PF00171">
    <property type="entry name" value="Aldedh"/>
    <property type="match status" value="1"/>
</dbReference>
<name>A0A143CD84_9ACTN</name>
<evidence type="ECO:0000313" key="4">
    <source>
        <dbReference type="Proteomes" id="UP000076096"/>
    </source>
</evidence>
<protein>
    <recommendedName>
        <fullName evidence="2">Aldehyde dehydrogenase domain-containing protein</fullName>
    </recommendedName>
</protein>
<organism evidence="3 4">
    <name type="scientific">Streptomyces qaidamensis</name>
    <dbReference type="NCBI Taxonomy" id="1783515"/>
    <lineage>
        <taxon>Bacteria</taxon>
        <taxon>Bacillati</taxon>
        <taxon>Actinomycetota</taxon>
        <taxon>Actinomycetes</taxon>
        <taxon>Kitasatosporales</taxon>
        <taxon>Streptomycetaceae</taxon>
        <taxon>Streptomyces</taxon>
        <taxon>Streptomyces aurantiacus group</taxon>
    </lineage>
</organism>
<evidence type="ECO:0000259" key="2">
    <source>
        <dbReference type="Pfam" id="PF00171"/>
    </source>
</evidence>
<dbReference type="InterPro" id="IPR016163">
    <property type="entry name" value="Ald_DH_C"/>
</dbReference>
<dbReference type="PANTHER" id="PTHR42804">
    <property type="entry name" value="ALDEHYDE DEHYDROGENASE"/>
    <property type="match status" value="1"/>
</dbReference>
<dbReference type="EMBL" id="CP015098">
    <property type="protein sequence ID" value="AMW14935.1"/>
    <property type="molecule type" value="Genomic_DNA"/>
</dbReference>
<gene>
    <name evidence="3" type="ORF">A4E84_39040</name>
</gene>
<dbReference type="Proteomes" id="UP000076096">
    <property type="component" value="Chromosome"/>
</dbReference>
<reference evidence="4" key="1">
    <citation type="submission" date="2016-04" db="EMBL/GenBank/DDBJ databases">
        <authorList>
            <person name="Zhang B."/>
        </authorList>
    </citation>
    <scope>NUCLEOTIDE SEQUENCE [LARGE SCALE GENOMIC DNA]</scope>
    <source>
        <strain evidence="4">S10</strain>
    </source>
</reference>
<evidence type="ECO:0000256" key="1">
    <source>
        <dbReference type="ARBA" id="ARBA00009986"/>
    </source>
</evidence>
<dbReference type="KEGG" id="stsi:A4E84_39040"/>
<sequence>MPEGLEKGNCLTLTVSSPTIPSGLSRGVWSADEDRALAVARRIRTGTDTVNGAPVAFDGPLGGFKASGVGRECGAVGLGAYTECKTITV</sequence>
<dbReference type="RefSeq" id="WP_062931064.1">
    <property type="nucleotide sequence ID" value="NZ_CP015098.1"/>
</dbReference>
<accession>A0A143CD84</accession>
<feature type="domain" description="Aldehyde dehydrogenase" evidence="2">
    <location>
        <begin position="21"/>
        <end position="87"/>
    </location>
</feature>